<feature type="domain" description="Condensation" evidence="3">
    <location>
        <begin position="4"/>
        <end position="425"/>
    </location>
</feature>
<evidence type="ECO:0000313" key="5">
    <source>
        <dbReference type="Proteomes" id="UP000186002"/>
    </source>
</evidence>
<evidence type="ECO:0000256" key="1">
    <source>
        <dbReference type="ARBA" id="ARBA00022598"/>
    </source>
</evidence>
<keyword evidence="5" id="KW-1185">Reference proteome</keyword>
<dbReference type="InterPro" id="IPR001242">
    <property type="entry name" value="Condensation_dom"/>
</dbReference>
<dbReference type="GO" id="GO:0044550">
    <property type="term" value="P:secondary metabolite biosynthetic process"/>
    <property type="evidence" value="ECO:0007669"/>
    <property type="project" value="TreeGrafter"/>
</dbReference>
<dbReference type="PANTHER" id="PTHR45527:SF10">
    <property type="entry name" value="PYOCHELIN SYNTHASE PCHF"/>
    <property type="match status" value="1"/>
</dbReference>
<dbReference type="CDD" id="cd19535">
    <property type="entry name" value="Cyc_NRPS"/>
    <property type="match status" value="1"/>
</dbReference>
<dbReference type="SUPFAM" id="SSF52777">
    <property type="entry name" value="CoA-dependent acyltransferases"/>
    <property type="match status" value="2"/>
</dbReference>
<evidence type="ECO:0000313" key="4">
    <source>
        <dbReference type="EMBL" id="SHM94981.1"/>
    </source>
</evidence>
<dbReference type="Gene3D" id="3.30.559.10">
    <property type="entry name" value="Chloramphenicol acetyltransferase-like domain"/>
    <property type="match status" value="1"/>
</dbReference>
<dbReference type="InterPro" id="IPR023213">
    <property type="entry name" value="CAT-like_dom_sf"/>
</dbReference>
<dbReference type="Pfam" id="PF00668">
    <property type="entry name" value="Condensation"/>
    <property type="match status" value="1"/>
</dbReference>
<reference evidence="4 5" key="1">
    <citation type="submission" date="2016-11" db="EMBL/GenBank/DDBJ databases">
        <authorList>
            <person name="Jaros S."/>
            <person name="Januszkiewicz K."/>
            <person name="Wedrychowicz H."/>
        </authorList>
    </citation>
    <scope>NUCLEOTIDE SEQUENCE [LARGE SCALE GENOMIC DNA]</scope>
    <source>
        <strain evidence="4 5">DSM 22153</strain>
    </source>
</reference>
<keyword evidence="1" id="KW-0436">Ligase</keyword>
<gene>
    <name evidence="4" type="ORF">SAMN05444272_3572</name>
</gene>
<feature type="compositionally biased region" description="Low complexity" evidence="2">
    <location>
        <begin position="206"/>
        <end position="221"/>
    </location>
</feature>
<feature type="region of interest" description="Disordered" evidence="2">
    <location>
        <begin position="201"/>
        <end position="229"/>
    </location>
</feature>
<evidence type="ECO:0000256" key="2">
    <source>
        <dbReference type="SAM" id="MobiDB-lite"/>
    </source>
</evidence>
<accession>A0A1M7MVB7</accession>
<dbReference type="Proteomes" id="UP000186002">
    <property type="component" value="Unassembled WGS sequence"/>
</dbReference>
<dbReference type="Gene3D" id="3.30.559.30">
    <property type="entry name" value="Nonribosomal peptide synthetase, condensation domain"/>
    <property type="match status" value="1"/>
</dbReference>
<name>A0A1M7MVB7_9HYPH</name>
<dbReference type="PANTHER" id="PTHR45527">
    <property type="entry name" value="NONRIBOSOMAL PEPTIDE SYNTHETASE"/>
    <property type="match status" value="1"/>
</dbReference>
<dbReference type="RefSeq" id="WP_175558073.1">
    <property type="nucleotide sequence ID" value="NZ_FRBW01000004.1"/>
</dbReference>
<proteinExistence type="predicted"/>
<dbReference type="GO" id="GO:0000036">
    <property type="term" value="F:acyl carrier activity"/>
    <property type="evidence" value="ECO:0007669"/>
    <property type="project" value="TreeGrafter"/>
</dbReference>
<dbReference type="GO" id="GO:0031177">
    <property type="term" value="F:phosphopantetheine binding"/>
    <property type="evidence" value="ECO:0007669"/>
    <property type="project" value="TreeGrafter"/>
</dbReference>
<dbReference type="AlphaFoldDB" id="A0A1M7MVB7"/>
<evidence type="ECO:0000259" key="3">
    <source>
        <dbReference type="Pfam" id="PF00668"/>
    </source>
</evidence>
<dbReference type="EMBL" id="FRBW01000004">
    <property type="protein sequence ID" value="SHM94981.1"/>
    <property type="molecule type" value="Genomic_DNA"/>
</dbReference>
<dbReference type="GO" id="GO:0043041">
    <property type="term" value="P:amino acid activation for nonribosomal peptide biosynthetic process"/>
    <property type="evidence" value="ECO:0007669"/>
    <property type="project" value="TreeGrafter"/>
</dbReference>
<protein>
    <submittedName>
        <fullName evidence="4">Nonribosomal peptide synthase</fullName>
    </submittedName>
</protein>
<dbReference type="InterPro" id="IPR057737">
    <property type="entry name" value="Condensation_MtbB-like"/>
</dbReference>
<dbReference type="STRING" id="735517.SAMN05444272_3572"/>
<organism evidence="4 5">
    <name type="scientific">Roseibium suaedae</name>
    <dbReference type="NCBI Taxonomy" id="735517"/>
    <lineage>
        <taxon>Bacteria</taxon>
        <taxon>Pseudomonadati</taxon>
        <taxon>Pseudomonadota</taxon>
        <taxon>Alphaproteobacteria</taxon>
        <taxon>Hyphomicrobiales</taxon>
        <taxon>Stappiaceae</taxon>
        <taxon>Roseibium</taxon>
    </lineage>
</organism>
<dbReference type="GO" id="GO:0016874">
    <property type="term" value="F:ligase activity"/>
    <property type="evidence" value="ECO:0007669"/>
    <property type="project" value="UniProtKB-KW"/>
</dbReference>
<sequence length="550" mass="59598">MKNLTPMQAAYWTGRQATGFLGNVSAHLYVEFGCGRIAVDRLEAALRATCKAHPMLRMRITDDGQQVIGEIEKSPFLEVEDLTALSPESQQIRLAEKRRLWTGRSLDLSRGEAAAFGVSLLTDTSCRLHVDTDMAAIDPPSFCLIVESLAQFYEALDSDGRKPSATYFDWLDAKAADPELAKRQAEDKAWWKTHLEEIPPAPSLPARAAGQSARSGRRAAQLSSNERKSLERSARDLRITSSALMLGLFAAVIGKATGDQRFRLNVPMFWREPYVADVGRIVGDFSNVLILGVDLAPEASLADLSQCLAGRLRDLLAHSAYPGVSVTRDLSRLHRSLQTAPIVFTAGLDLPEGDLFSERVARVFGPMIWAISEGPQVALDAQVAALDGGILINWDIRYDALPDAWIDAAFDNFVSLVKAVAADPRTLKLPAASLQAETATEVSGRSQTERMICELLGRLVPGVRQTGQGQQTIGQLGLSAEDKRELTAFLQRYIPSASIHPADIPPECSVAALAGLISKRSQGASERVAQAFLAAITPSARVTASTEPAE</sequence>
<dbReference type="GO" id="GO:0005737">
    <property type="term" value="C:cytoplasm"/>
    <property type="evidence" value="ECO:0007669"/>
    <property type="project" value="TreeGrafter"/>
</dbReference>